<feature type="compositionally biased region" description="Basic and acidic residues" evidence="3">
    <location>
        <begin position="1127"/>
        <end position="1140"/>
    </location>
</feature>
<feature type="compositionally biased region" description="Polar residues" evidence="3">
    <location>
        <begin position="883"/>
        <end position="903"/>
    </location>
</feature>
<dbReference type="GO" id="GO:0030424">
    <property type="term" value="C:axon"/>
    <property type="evidence" value="ECO:0007669"/>
    <property type="project" value="TreeGrafter"/>
</dbReference>
<feature type="compositionally biased region" description="Pro residues" evidence="3">
    <location>
        <begin position="1172"/>
        <end position="1188"/>
    </location>
</feature>
<evidence type="ECO:0000256" key="4">
    <source>
        <dbReference type="SAM" id="Phobius"/>
    </source>
</evidence>
<sequence>MKLCGGFLRELCSRMHVSVSIWTFPQMTSHLGLLILSSLAVSSELSLEDVFFSPQDQTVREGEGVFFQCVSGESSPPASITWLKDGTPVTRGRHIQGEYGGGNQKKTSATLHLFNVTLEDDGMYICVTHSRSLNTSKRSSPAKLTVHGVPSRLQIIQGPDNITVAMGTEVSMRCTVRGFPVPMVHWFKDGSLLSNCSASFSLQNNGQLLTFRNVTRVDEGSYHCEASNQRESIKSEPAFLLPAEMDWSFIQQPIDQTVKRGENVTVTCRPPYSRPAAQVSWFKNNQLLTSTSHQTLLPSGDLFFHSVQEDNDGSYFCRASNIQLQRFITSRRATVTVLAPPSVKLWPQVLTVSVGARVVLECQVSGNPSPSMSWVKRGHSKQTGGKVVLGLRNATLYIQSARSYDEGEYACEASNALGHSRNTAMLTVAVSPIIVSLVGQVSCRIGASAVLPCRVVGILPISYSWSRGGAETESPIGLTQDRHIDENGTLHISSVQYSDVGEYICTAENRAGRHQRRSILAVTAEHGPADRGKQTRLDASASNDTSKDRPVSQSSDSLAEQHLGTTHHPHAQTQQQEATCSLSRCDAPTNRTTALPTLPRGAVAKLKTPQQSLSYLFKHRLNQPTTNPTRPLVTQMQPPILPPPPHPNFQSVDHHTPGNPLFILDNARVHSQTSAVTREVLGTTLPDLLTESQSHLALTTSGAQFQNQVSEGLLIESDSQGSNMPAVSPASPTLEASPERSNPAVGKPNGGLDLYLPTPTQSPTTQTKTSHSSSTTQPSPFTAGLDQTLQVTAKSAIYQSVSEPTSTQVSQTKFENHSQRLYQETNLQDSPTISQTTQSDPQPSFTRSLLPKFHIELSTNSNHLPSTQPPPSSVTKPRRSQIHSEPTKTTSALPRSSPTQNPLLRSQVHLPQTESSPLQHRHPLKIQPSISTVHQTYEPEIPVVHRIDTSATVQRNTSKRGEPGQEAKSANATELAEWLKRNTSQSPMTSNDQRVTQQSPSWLPLLEKHDIPIVVGVGVSLAFIFITVTFYSVVQKKEPAPTSRAAQRNVGVPVRHTDRRAAGRTYENRAFEDDDCVAVIEQSPDTAHTQARPPGPSLVTVQMEPTFEDFQEDSHLVTVETYPEPILDTKIDPSPEEDKGCSLSQPSIQLQCAEDWTADREDHRRSPCRDSLPPPSSLPSRSPSPSPPSRREEGLRSSLTLRSAEAFSAPIHHSLSITHGNSPMLLSHHVSLGLTTVAVDVHFYPAATASTSVGSTTHISSVSNSTSVAAPVFSSQVVNCQGNDQSTARFNQSK</sequence>
<dbReference type="FunFam" id="2.60.40.10:FF:000032">
    <property type="entry name" value="palladin isoform X1"/>
    <property type="match status" value="2"/>
</dbReference>
<feature type="domain" description="Ig-like" evidence="5">
    <location>
        <begin position="432"/>
        <end position="523"/>
    </location>
</feature>
<accession>A0AAQ4PL51</accession>
<keyword evidence="1" id="KW-1015">Disulfide bond</keyword>
<dbReference type="SMART" id="SM00408">
    <property type="entry name" value="IGc2"/>
    <property type="match status" value="5"/>
</dbReference>
<reference evidence="6" key="2">
    <citation type="submission" date="2025-08" db="UniProtKB">
        <authorList>
            <consortium name="Ensembl"/>
        </authorList>
    </citation>
    <scope>IDENTIFICATION</scope>
</reference>
<dbReference type="GeneID" id="120831123"/>
<feature type="domain" description="Ig-like" evidence="5">
    <location>
        <begin position="25"/>
        <end position="145"/>
    </location>
</feature>
<dbReference type="SMART" id="SM00406">
    <property type="entry name" value="IGv"/>
    <property type="match status" value="4"/>
</dbReference>
<reference evidence="6 7" key="1">
    <citation type="journal article" date="2021" name="G3 (Bethesda)">
        <title>Improved contiguity of the threespine stickleback genome using long-read sequencing.</title>
        <authorList>
            <person name="Nath S."/>
            <person name="Shaw D.E."/>
            <person name="White M.A."/>
        </authorList>
    </citation>
    <scope>NUCLEOTIDE SEQUENCE [LARGE SCALE GENOMIC DNA]</scope>
    <source>
        <strain evidence="6 7">Lake Benthic</strain>
    </source>
</reference>
<dbReference type="GeneTree" id="ENSGT00940000167162"/>
<dbReference type="Pfam" id="PF07679">
    <property type="entry name" value="I-set"/>
    <property type="match status" value="3"/>
</dbReference>
<evidence type="ECO:0000256" key="2">
    <source>
        <dbReference type="ARBA" id="ARBA00023319"/>
    </source>
</evidence>
<feature type="region of interest" description="Disordered" evidence="3">
    <location>
        <begin position="1122"/>
        <end position="1197"/>
    </location>
</feature>
<feature type="region of interest" description="Disordered" evidence="3">
    <location>
        <begin position="523"/>
        <end position="559"/>
    </location>
</feature>
<dbReference type="InterPro" id="IPR003599">
    <property type="entry name" value="Ig_sub"/>
</dbReference>
<feature type="transmembrane region" description="Helical" evidence="4">
    <location>
        <begin position="1013"/>
        <end position="1034"/>
    </location>
</feature>
<dbReference type="GO" id="GO:0005886">
    <property type="term" value="C:plasma membrane"/>
    <property type="evidence" value="ECO:0007669"/>
    <property type="project" value="TreeGrafter"/>
</dbReference>
<keyword evidence="7" id="KW-1185">Reference proteome</keyword>
<dbReference type="GO" id="GO:0007156">
    <property type="term" value="P:homophilic cell adhesion via plasma membrane adhesion molecules"/>
    <property type="evidence" value="ECO:0007669"/>
    <property type="project" value="TreeGrafter"/>
</dbReference>
<feature type="region of interest" description="Disordered" evidence="3">
    <location>
        <begin position="949"/>
        <end position="972"/>
    </location>
</feature>
<dbReference type="Gene3D" id="2.60.40.10">
    <property type="entry name" value="Immunoglobulins"/>
    <property type="match status" value="5"/>
</dbReference>
<dbReference type="CDD" id="cd00096">
    <property type="entry name" value="Ig"/>
    <property type="match status" value="1"/>
</dbReference>
<dbReference type="InterPro" id="IPR003598">
    <property type="entry name" value="Ig_sub2"/>
</dbReference>
<keyword evidence="4" id="KW-0472">Membrane</keyword>
<feature type="region of interest" description="Disordered" evidence="3">
    <location>
        <begin position="718"/>
        <end position="783"/>
    </location>
</feature>
<keyword evidence="4" id="KW-1133">Transmembrane helix</keyword>
<evidence type="ECO:0000256" key="3">
    <source>
        <dbReference type="SAM" id="MobiDB-lite"/>
    </source>
</evidence>
<feature type="domain" description="Ig-like" evidence="5">
    <location>
        <begin position="242"/>
        <end position="336"/>
    </location>
</feature>
<dbReference type="InterPro" id="IPR036179">
    <property type="entry name" value="Ig-like_dom_sf"/>
</dbReference>
<dbReference type="InterPro" id="IPR007110">
    <property type="entry name" value="Ig-like_dom"/>
</dbReference>
<name>A0AAQ4PL51_GASAC</name>
<dbReference type="InterPro" id="IPR013783">
    <property type="entry name" value="Ig-like_fold"/>
</dbReference>
<dbReference type="SMART" id="SM00409">
    <property type="entry name" value="IG"/>
    <property type="match status" value="5"/>
</dbReference>
<evidence type="ECO:0000313" key="7">
    <source>
        <dbReference type="Proteomes" id="UP000007635"/>
    </source>
</evidence>
<dbReference type="Ensembl" id="ENSGACT00000060500.1">
    <property type="protein sequence ID" value="ENSGACP00000039544.1"/>
    <property type="gene ID" value="ENSGACG00000024339.1"/>
</dbReference>
<reference evidence="6" key="3">
    <citation type="submission" date="2025-09" db="UniProtKB">
        <authorList>
            <consortium name="Ensembl"/>
        </authorList>
    </citation>
    <scope>IDENTIFICATION</scope>
</reference>
<dbReference type="InterPro" id="IPR013106">
    <property type="entry name" value="Ig_V-set"/>
</dbReference>
<dbReference type="PANTHER" id="PTHR45080:SF34">
    <property type="entry name" value="MYOSIN LIGHT CHAIN KINASE, SMOOTH MUSCLE-LIKE"/>
    <property type="match status" value="1"/>
</dbReference>
<proteinExistence type="predicted"/>
<evidence type="ECO:0000313" key="6">
    <source>
        <dbReference type="Ensembl" id="ENSGACP00000039544.1"/>
    </source>
</evidence>
<feature type="region of interest" description="Disordered" evidence="3">
    <location>
        <begin position="825"/>
        <end position="846"/>
    </location>
</feature>
<dbReference type="Proteomes" id="UP000007635">
    <property type="component" value="Chromosome XIII"/>
</dbReference>
<keyword evidence="4" id="KW-0812">Transmembrane</keyword>
<feature type="compositionally biased region" description="Basic and acidic residues" evidence="3">
    <location>
        <begin position="1157"/>
        <end position="1168"/>
    </location>
</feature>
<feature type="compositionally biased region" description="Low complexity" evidence="3">
    <location>
        <begin position="757"/>
        <end position="782"/>
    </location>
</feature>
<dbReference type="InterPro" id="IPR013098">
    <property type="entry name" value="Ig_I-set"/>
</dbReference>
<feature type="region of interest" description="Disordered" evidence="3">
    <location>
        <begin position="859"/>
        <end position="903"/>
    </location>
</feature>
<feature type="compositionally biased region" description="Basic and acidic residues" evidence="3">
    <location>
        <begin position="527"/>
        <end position="536"/>
    </location>
</feature>
<dbReference type="Pfam" id="PF13927">
    <property type="entry name" value="Ig_3"/>
    <property type="match status" value="2"/>
</dbReference>
<feature type="domain" description="Ig-like" evidence="5">
    <location>
        <begin position="341"/>
        <end position="427"/>
    </location>
</feature>
<feature type="domain" description="Ig-like" evidence="5">
    <location>
        <begin position="150"/>
        <end position="240"/>
    </location>
</feature>
<dbReference type="GO" id="GO:0008046">
    <property type="term" value="F:axon guidance receptor activity"/>
    <property type="evidence" value="ECO:0007669"/>
    <property type="project" value="TreeGrafter"/>
</dbReference>
<dbReference type="PANTHER" id="PTHR45080">
    <property type="entry name" value="CONTACTIN 5"/>
    <property type="match status" value="1"/>
</dbReference>
<dbReference type="GO" id="GO:0050808">
    <property type="term" value="P:synapse organization"/>
    <property type="evidence" value="ECO:0007669"/>
    <property type="project" value="TreeGrafter"/>
</dbReference>
<dbReference type="InterPro" id="IPR050958">
    <property type="entry name" value="Cell_Adh-Cytoskel_Orgn"/>
</dbReference>
<evidence type="ECO:0000256" key="1">
    <source>
        <dbReference type="ARBA" id="ARBA00023157"/>
    </source>
</evidence>
<dbReference type="GO" id="GO:0043025">
    <property type="term" value="C:neuronal cell body"/>
    <property type="evidence" value="ECO:0007669"/>
    <property type="project" value="TreeGrafter"/>
</dbReference>
<protein>
    <recommendedName>
        <fullName evidence="5">Ig-like domain-containing protein</fullName>
    </recommendedName>
</protein>
<evidence type="ECO:0000259" key="5">
    <source>
        <dbReference type="PROSITE" id="PS50835"/>
    </source>
</evidence>
<dbReference type="RefSeq" id="XP_040052217.1">
    <property type="nucleotide sequence ID" value="XM_040196283.1"/>
</dbReference>
<dbReference type="SUPFAM" id="SSF48726">
    <property type="entry name" value="Immunoglobulin"/>
    <property type="match status" value="5"/>
</dbReference>
<dbReference type="PROSITE" id="PS50835">
    <property type="entry name" value="IG_LIKE"/>
    <property type="match status" value="5"/>
</dbReference>
<keyword evidence="2" id="KW-0393">Immunoglobulin domain</keyword>
<organism evidence="6 7">
    <name type="scientific">Gasterosteus aculeatus aculeatus</name>
    <name type="common">three-spined stickleback</name>
    <dbReference type="NCBI Taxonomy" id="481459"/>
    <lineage>
        <taxon>Eukaryota</taxon>
        <taxon>Metazoa</taxon>
        <taxon>Chordata</taxon>
        <taxon>Craniata</taxon>
        <taxon>Vertebrata</taxon>
        <taxon>Euteleostomi</taxon>
        <taxon>Actinopterygii</taxon>
        <taxon>Neopterygii</taxon>
        <taxon>Teleostei</taxon>
        <taxon>Neoteleostei</taxon>
        <taxon>Acanthomorphata</taxon>
        <taxon>Eupercaria</taxon>
        <taxon>Perciformes</taxon>
        <taxon>Cottioidei</taxon>
        <taxon>Gasterosteales</taxon>
        <taxon>Gasterosteidae</taxon>
        <taxon>Gasterosteus</taxon>
    </lineage>
</organism>